<protein>
    <submittedName>
        <fullName evidence="1">Uncharacterized protein</fullName>
    </submittedName>
</protein>
<evidence type="ECO:0000313" key="2">
    <source>
        <dbReference type="Proteomes" id="UP001365781"/>
    </source>
</evidence>
<organism evidence="1 2">
    <name type="scientific">Streptomyces brasiliscabiei</name>
    <dbReference type="NCBI Taxonomy" id="2736302"/>
    <lineage>
        <taxon>Bacteria</taxon>
        <taxon>Bacillati</taxon>
        <taxon>Actinomycetota</taxon>
        <taxon>Actinomycetes</taxon>
        <taxon>Kitasatosporales</taxon>
        <taxon>Streptomycetaceae</taxon>
        <taxon>Streptomyces</taxon>
    </lineage>
</organism>
<reference evidence="1 2" key="1">
    <citation type="submission" date="2024-03" db="EMBL/GenBank/DDBJ databases">
        <title>First Report of Pectobacterium brasiliscabiei causing potato scab in china.</title>
        <authorList>
            <person name="Handique U."/>
        </authorList>
    </citation>
    <scope>NUCLEOTIDE SEQUENCE [LARGE SCALE GENOMIC DNA]</scope>
    <source>
        <strain evidence="1 2">ZRIMU1503</strain>
    </source>
</reference>
<name>A0ABU8G9X5_9ACTN</name>
<keyword evidence="2" id="KW-1185">Reference proteome</keyword>
<dbReference type="RefSeq" id="WP_336558302.1">
    <property type="nucleotide sequence ID" value="NZ_JBBAYL010000004.1"/>
</dbReference>
<evidence type="ECO:0000313" key="1">
    <source>
        <dbReference type="EMBL" id="MEI5610003.1"/>
    </source>
</evidence>
<dbReference type="Proteomes" id="UP001365781">
    <property type="component" value="Unassembled WGS sequence"/>
</dbReference>
<accession>A0ABU8G9X5</accession>
<sequence>MKIRADVAELLHEGLSNAEIGRRLDLHPIKVGDARRALGLPDFRDMKEGRVAPDSHREHGTRAKYVVEGCRCVPCKRANRAEENHRSRLEAYGQWQPYVDAAPARAHVRALQAYGLGWKRIAVLADVPISTMSKLLYGAPRRGMGPSKRVRPETAAKILAVVATPESLGGATPVDATGTRRRLQALVAGGWPQARLARRLVMEPGNFGLLLREERVYAATARAVAALYEQLWRADPAAHGVDAQAVSRARNQARTHGWAPVGAWDDDRIDDPEAHPDITGRCGTPEGYDAHYRHRISPACQPCKDAKAADRETRKAVA</sequence>
<comment type="caution">
    <text evidence="1">The sequence shown here is derived from an EMBL/GenBank/DDBJ whole genome shotgun (WGS) entry which is preliminary data.</text>
</comment>
<proteinExistence type="predicted"/>
<gene>
    <name evidence="1" type="ORF">WB403_12570</name>
</gene>
<dbReference type="EMBL" id="JBBAYM010000007">
    <property type="protein sequence ID" value="MEI5610003.1"/>
    <property type="molecule type" value="Genomic_DNA"/>
</dbReference>